<sequence>MAKKAKRQRTVSMRKLERKDRSDMKTVELQAKVAAIFRAAGYEPRFPTKGTAFTIDAAGRHRILVYCFPIINDALVGLAVDAKTQMINQVEDLWIIGEEMRDGLDESRDQYGSSILFLDELEREVERLKRNRPPDRARSQPSARTRVGKALALNGDELKTAATTSLLLIEDRLEVLNSERPNSEEAKAQRHKEIESLTILKDQLAVIRDLPEQVKKGSVSEGQANRSVKSLTDAVREYWNKNSETICSRAVTIALFSSTVLVCKLAGASGDFTIAVSAAMAGGKNVMDGLKGIARKVFKGAS</sequence>
<evidence type="ECO:0000313" key="2">
    <source>
        <dbReference type="EMBL" id="BCE55141.1"/>
    </source>
</evidence>
<proteinExistence type="predicted"/>
<evidence type="ECO:0000313" key="3">
    <source>
        <dbReference type="EMBL" id="BCE63874.1"/>
    </source>
</evidence>
<protein>
    <submittedName>
        <fullName evidence="3">Uncharacterized protein</fullName>
    </submittedName>
</protein>
<dbReference type="AlphaFoldDB" id="A0A810AHH0"/>
<dbReference type="EMBL" id="AP023095">
    <property type="protein sequence ID" value="BCE55141.1"/>
    <property type="molecule type" value="Genomic_DNA"/>
</dbReference>
<feature type="region of interest" description="Disordered" evidence="1">
    <location>
        <begin position="1"/>
        <end position="23"/>
    </location>
</feature>
<reference evidence="3" key="2">
    <citation type="submission" date="2020-05" db="EMBL/GenBank/DDBJ databases">
        <title>Complete genome sequence of Bradyrhizobium diazoefficiens XF6 isolated from soybean nodule.</title>
        <authorList>
            <person name="Noda R."/>
            <person name="Kakizaki K."/>
            <person name="Minamisawa K."/>
        </authorList>
    </citation>
    <scope>NUCLEOTIDE SEQUENCE</scope>
    <source>
        <strain evidence="3">XF6</strain>
    </source>
</reference>
<accession>A0A810AHH0</accession>
<evidence type="ECO:0000256" key="1">
    <source>
        <dbReference type="SAM" id="MobiDB-lite"/>
    </source>
</evidence>
<reference evidence="2" key="1">
    <citation type="submission" date="2020-05" db="EMBL/GenBank/DDBJ databases">
        <title>Complete genome sequence of Bradyrhizobium diazoefficiens XF5 isolated from soybean nodule.</title>
        <authorList>
            <person name="Noda R."/>
            <person name="Kakizaki K."/>
            <person name="Minamisawa K."/>
        </authorList>
    </citation>
    <scope>NUCLEOTIDE SEQUENCE</scope>
    <source>
        <strain evidence="2">XF5</strain>
    </source>
</reference>
<gene>
    <name evidence="2" type="ORF">XF5B_26530</name>
    <name evidence="3" type="ORF">XF6B_26730</name>
</gene>
<dbReference type="RefSeq" id="WP_182869702.1">
    <property type="nucleotide sequence ID" value="NZ_AP022638.1"/>
</dbReference>
<organism evidence="3">
    <name type="scientific">Bradyrhizobium diazoefficiens</name>
    <dbReference type="NCBI Taxonomy" id="1355477"/>
    <lineage>
        <taxon>Bacteria</taxon>
        <taxon>Pseudomonadati</taxon>
        <taxon>Pseudomonadota</taxon>
        <taxon>Alphaproteobacteria</taxon>
        <taxon>Hyphomicrobiales</taxon>
        <taxon>Nitrobacteraceae</taxon>
        <taxon>Bradyrhizobium</taxon>
    </lineage>
</organism>
<feature type="compositionally biased region" description="Basic and acidic residues" evidence="1">
    <location>
        <begin position="14"/>
        <end position="23"/>
    </location>
</feature>
<name>A0A810AHH0_9BRAD</name>
<dbReference type="EMBL" id="AP023096">
    <property type="protein sequence ID" value="BCE63874.1"/>
    <property type="molecule type" value="Genomic_DNA"/>
</dbReference>